<name>A0A1B9P3T7_ALILO</name>
<proteinExistence type="predicted"/>
<dbReference type="Pfam" id="PF00929">
    <property type="entry name" value="RNase_T"/>
    <property type="match status" value="1"/>
</dbReference>
<sequence length="238" mass="26770">MKALLTYLHPLERIKRKRKEYINTVKLPKVLHDLIEQPCPNISDLAKNSDYIVLDLETTGLDSEGDLILSMGWVDVVNSKIDLASAQHLYLTNDSQIKPETAVINHITPQMLEQGVSIHDAMLTFFEAAKGKVIVAHACVVESNFINHYLSRSYGLRELPLLWLDTLCIEKKLENAISHHDDIDLTLSGTRKRYGLPEYNAHNALADAVSTAELLLAQQKRVTRNANVTIGVMYKLSL</sequence>
<keyword evidence="2" id="KW-0378">Hydrolase</keyword>
<dbReference type="InterPro" id="IPR012337">
    <property type="entry name" value="RNaseH-like_sf"/>
</dbReference>
<feature type="domain" description="Exonuclease" evidence="4">
    <location>
        <begin position="50"/>
        <end position="224"/>
    </location>
</feature>
<dbReference type="RefSeq" id="WP_065609664.1">
    <property type="nucleotide sequence ID" value="NZ_CAWMPN010000004.1"/>
</dbReference>
<evidence type="ECO:0000256" key="3">
    <source>
        <dbReference type="ARBA" id="ARBA00022839"/>
    </source>
</evidence>
<dbReference type="GO" id="GO:0008408">
    <property type="term" value="F:3'-5' exonuclease activity"/>
    <property type="evidence" value="ECO:0007669"/>
    <property type="project" value="TreeGrafter"/>
</dbReference>
<evidence type="ECO:0000313" key="5">
    <source>
        <dbReference type="EMBL" id="OCH23167.1"/>
    </source>
</evidence>
<gene>
    <name evidence="5" type="ORF">A6E04_04495</name>
</gene>
<dbReference type="AlphaFoldDB" id="A0A1B9P3T7"/>
<reference evidence="5 6" key="1">
    <citation type="submission" date="2016-06" db="EMBL/GenBank/DDBJ databases">
        <authorList>
            <person name="Kjaerup R.B."/>
            <person name="Dalgaard T.S."/>
            <person name="Juul-Madsen H.R."/>
        </authorList>
    </citation>
    <scope>NUCLEOTIDE SEQUENCE [LARGE SCALE GENOMIC DNA]</scope>
    <source>
        <strain evidence="5 6">1S159</strain>
    </source>
</reference>
<dbReference type="SMART" id="SM00479">
    <property type="entry name" value="EXOIII"/>
    <property type="match status" value="1"/>
</dbReference>
<dbReference type="Gene3D" id="3.30.420.10">
    <property type="entry name" value="Ribonuclease H-like superfamily/Ribonuclease H"/>
    <property type="match status" value="1"/>
</dbReference>
<dbReference type="SUPFAM" id="SSF53098">
    <property type="entry name" value="Ribonuclease H-like"/>
    <property type="match status" value="1"/>
</dbReference>
<protein>
    <submittedName>
        <fullName evidence="5">DNA polymerase III subunit epsilon</fullName>
    </submittedName>
</protein>
<dbReference type="GO" id="GO:0006259">
    <property type="term" value="P:DNA metabolic process"/>
    <property type="evidence" value="ECO:0007669"/>
    <property type="project" value="UniProtKB-ARBA"/>
</dbReference>
<evidence type="ECO:0000256" key="1">
    <source>
        <dbReference type="ARBA" id="ARBA00022722"/>
    </source>
</evidence>
<comment type="caution">
    <text evidence="5">The sequence shown here is derived from an EMBL/GenBank/DDBJ whole genome shotgun (WGS) entry which is preliminary data.</text>
</comment>
<keyword evidence="3" id="KW-0269">Exonuclease</keyword>
<dbReference type="Proteomes" id="UP000093523">
    <property type="component" value="Unassembled WGS sequence"/>
</dbReference>
<dbReference type="STRING" id="688.A6E04_04495"/>
<dbReference type="PANTHER" id="PTHR30231:SF4">
    <property type="entry name" value="PROTEIN NEN2"/>
    <property type="match status" value="1"/>
</dbReference>
<evidence type="ECO:0000259" key="4">
    <source>
        <dbReference type="SMART" id="SM00479"/>
    </source>
</evidence>
<dbReference type="EMBL" id="MAJU01000004">
    <property type="protein sequence ID" value="OCH23167.1"/>
    <property type="molecule type" value="Genomic_DNA"/>
</dbReference>
<dbReference type="OrthoDB" id="5497329at2"/>
<accession>A0A1B9P3T7</accession>
<organism evidence="5 6">
    <name type="scientific">Aliivibrio logei</name>
    <name type="common">Vibrio logei</name>
    <dbReference type="NCBI Taxonomy" id="688"/>
    <lineage>
        <taxon>Bacteria</taxon>
        <taxon>Pseudomonadati</taxon>
        <taxon>Pseudomonadota</taxon>
        <taxon>Gammaproteobacteria</taxon>
        <taxon>Vibrionales</taxon>
        <taxon>Vibrionaceae</taxon>
        <taxon>Aliivibrio</taxon>
    </lineage>
</organism>
<dbReference type="InterPro" id="IPR013520">
    <property type="entry name" value="Ribonucl_H"/>
</dbReference>
<dbReference type="GO" id="GO:0003676">
    <property type="term" value="F:nucleic acid binding"/>
    <property type="evidence" value="ECO:0007669"/>
    <property type="project" value="InterPro"/>
</dbReference>
<dbReference type="InterPro" id="IPR036397">
    <property type="entry name" value="RNaseH_sf"/>
</dbReference>
<dbReference type="CDD" id="cd06127">
    <property type="entry name" value="DEDDh"/>
    <property type="match status" value="1"/>
</dbReference>
<keyword evidence="1" id="KW-0540">Nuclease</keyword>
<evidence type="ECO:0000256" key="2">
    <source>
        <dbReference type="ARBA" id="ARBA00022801"/>
    </source>
</evidence>
<evidence type="ECO:0000313" key="6">
    <source>
        <dbReference type="Proteomes" id="UP000093523"/>
    </source>
</evidence>
<dbReference type="PANTHER" id="PTHR30231">
    <property type="entry name" value="DNA POLYMERASE III SUBUNIT EPSILON"/>
    <property type="match status" value="1"/>
</dbReference>
<dbReference type="GO" id="GO:0005829">
    <property type="term" value="C:cytosol"/>
    <property type="evidence" value="ECO:0007669"/>
    <property type="project" value="TreeGrafter"/>
</dbReference>